<reference evidence="3 4" key="1">
    <citation type="submission" date="2018-04" db="EMBL/GenBank/DDBJ databases">
        <title>Genomic Encyclopedia of Type Strains, Phase IV (KMG-IV): sequencing the most valuable type-strain genomes for metagenomic binning, comparative biology and taxonomic classification.</title>
        <authorList>
            <person name="Goeker M."/>
        </authorList>
    </citation>
    <scope>NUCLEOTIDE SEQUENCE [LARGE SCALE GENOMIC DNA]</scope>
    <source>
        <strain evidence="3 4">DSM 10065</strain>
    </source>
</reference>
<evidence type="ECO:0000313" key="4">
    <source>
        <dbReference type="Proteomes" id="UP000246145"/>
    </source>
</evidence>
<dbReference type="STRING" id="1231391.GCA_000308195_02034"/>
<evidence type="ECO:0000256" key="1">
    <source>
        <dbReference type="SAM" id="MobiDB-lite"/>
    </source>
</evidence>
<proteinExistence type="predicted"/>
<dbReference type="EMBL" id="QEKO01000001">
    <property type="protein sequence ID" value="PVY68831.1"/>
    <property type="molecule type" value="Genomic_DNA"/>
</dbReference>
<evidence type="ECO:0000313" key="3">
    <source>
        <dbReference type="EMBL" id="PVY68831.1"/>
    </source>
</evidence>
<evidence type="ECO:0008006" key="5">
    <source>
        <dbReference type="Google" id="ProtNLM"/>
    </source>
</evidence>
<gene>
    <name evidence="3" type="ORF">C7440_1244</name>
</gene>
<keyword evidence="4" id="KW-1185">Reference proteome</keyword>
<feature type="compositionally biased region" description="Basic and acidic residues" evidence="1">
    <location>
        <begin position="75"/>
        <end position="96"/>
    </location>
</feature>
<feature type="chain" id="PRO_5015570684" description="PsiF repeat-containing protein" evidence="2">
    <location>
        <begin position="29"/>
        <end position="124"/>
    </location>
</feature>
<sequence length="124" mass="13241">MQNTKSLKRLIAIASAPLFIALATSAGAAQVQTDDQIDAQYDAAMKHCDGMSGNDKDVCEKEAKAQRDAAQADAKAGKKSAEARHDATEEKRDANYKVAKEKCDAMSGDAKDQCIADAKTKYGK</sequence>
<organism evidence="3 4">
    <name type="scientific">Pusillimonas noertemannii</name>
    <dbReference type="NCBI Taxonomy" id="305977"/>
    <lineage>
        <taxon>Bacteria</taxon>
        <taxon>Pseudomonadati</taxon>
        <taxon>Pseudomonadota</taxon>
        <taxon>Betaproteobacteria</taxon>
        <taxon>Burkholderiales</taxon>
        <taxon>Alcaligenaceae</taxon>
        <taxon>Pusillimonas</taxon>
    </lineage>
</organism>
<dbReference type="AlphaFoldDB" id="A0A2U1CSQ4"/>
<protein>
    <recommendedName>
        <fullName evidence="5">PsiF repeat-containing protein</fullName>
    </recommendedName>
</protein>
<keyword evidence="2" id="KW-0732">Signal</keyword>
<feature type="compositionally biased region" description="Basic and acidic residues" evidence="1">
    <location>
        <begin position="55"/>
        <end position="67"/>
    </location>
</feature>
<dbReference type="Proteomes" id="UP000246145">
    <property type="component" value="Unassembled WGS sequence"/>
</dbReference>
<name>A0A2U1CSQ4_9BURK</name>
<dbReference type="RefSeq" id="WP_017524388.1">
    <property type="nucleotide sequence ID" value="NZ_JACCEX010000001.1"/>
</dbReference>
<evidence type="ECO:0000256" key="2">
    <source>
        <dbReference type="SAM" id="SignalP"/>
    </source>
</evidence>
<feature type="signal peptide" evidence="2">
    <location>
        <begin position="1"/>
        <end position="28"/>
    </location>
</feature>
<feature type="region of interest" description="Disordered" evidence="1">
    <location>
        <begin position="55"/>
        <end position="96"/>
    </location>
</feature>
<dbReference type="OrthoDB" id="5769605at2"/>
<accession>A0A2U1CSQ4</accession>
<comment type="caution">
    <text evidence="3">The sequence shown here is derived from an EMBL/GenBank/DDBJ whole genome shotgun (WGS) entry which is preliminary data.</text>
</comment>